<evidence type="ECO:0000313" key="3">
    <source>
        <dbReference type="EMBL" id="KAK0444690.1"/>
    </source>
</evidence>
<reference evidence="3" key="1">
    <citation type="submission" date="2023-06" db="EMBL/GenBank/DDBJ databases">
        <authorList>
            <consortium name="Lawrence Berkeley National Laboratory"/>
            <person name="Ahrendt S."/>
            <person name="Sahu N."/>
            <person name="Indic B."/>
            <person name="Wong-Bajracharya J."/>
            <person name="Merenyi Z."/>
            <person name="Ke H.-M."/>
            <person name="Monk M."/>
            <person name="Kocsube S."/>
            <person name="Drula E."/>
            <person name="Lipzen A."/>
            <person name="Balint B."/>
            <person name="Henrissat B."/>
            <person name="Andreopoulos B."/>
            <person name="Martin F.M."/>
            <person name="Harder C.B."/>
            <person name="Rigling D."/>
            <person name="Ford K.L."/>
            <person name="Foster G.D."/>
            <person name="Pangilinan J."/>
            <person name="Papanicolaou A."/>
            <person name="Barry K."/>
            <person name="LaButti K."/>
            <person name="Viragh M."/>
            <person name="Koriabine M."/>
            <person name="Yan M."/>
            <person name="Riley R."/>
            <person name="Champramary S."/>
            <person name="Plett K.L."/>
            <person name="Tsai I.J."/>
            <person name="Slot J."/>
            <person name="Sipos G."/>
            <person name="Plett J."/>
            <person name="Nagy L.G."/>
            <person name="Grigoriev I.V."/>
        </authorList>
    </citation>
    <scope>NUCLEOTIDE SEQUENCE</scope>
    <source>
        <strain evidence="3">FPL87.14</strain>
    </source>
</reference>
<sequence length="330" mass="36262">MSEEQVSIAVFNQALLGVFGHGIHTCIVVFALWAIFSSKERLPRTRNIMVFFIVLLYIFATTCVATNWAYVIYFSIGKGSASFVQKLHRWPGVTMGINAGIADCITIWRCWIIWGRRWSVIILPILLSLVQTVCGSLALQRNLHDTATGHSPSEVDWTIIYLSCSLGTTLLCTALIIYRIVTVKKCTDDGANMNTYRRVIEILVESASLYAIGLIGYIVLLTLNVITSYYPQVIYVSITAISPTLIAARVASGNARPNDSWQASNNASSLRFGSAAHSTSMNADSELTVNGQDVDLEQDGSEATDNRELQHVLNTGQDSENRGKEAASNL</sequence>
<feature type="transmembrane region" description="Helical" evidence="2">
    <location>
        <begin position="48"/>
        <end position="70"/>
    </location>
</feature>
<accession>A0AA39JMP2</accession>
<feature type="transmembrane region" description="Helical" evidence="2">
    <location>
        <begin position="14"/>
        <end position="36"/>
    </location>
</feature>
<name>A0AA39JMP2_9AGAR</name>
<keyword evidence="4" id="KW-1185">Reference proteome</keyword>
<protein>
    <submittedName>
        <fullName evidence="3">Uncharacterized protein</fullName>
    </submittedName>
</protein>
<gene>
    <name evidence="3" type="ORF">EV421DRAFT_1798994</name>
</gene>
<proteinExistence type="predicted"/>
<evidence type="ECO:0000256" key="1">
    <source>
        <dbReference type="SAM" id="MobiDB-lite"/>
    </source>
</evidence>
<feature type="compositionally biased region" description="Basic and acidic residues" evidence="1">
    <location>
        <begin position="319"/>
        <end position="330"/>
    </location>
</feature>
<feature type="transmembrane region" description="Helical" evidence="2">
    <location>
        <begin position="159"/>
        <end position="181"/>
    </location>
</feature>
<keyword evidence="2" id="KW-0812">Transmembrane</keyword>
<keyword evidence="2" id="KW-1133">Transmembrane helix</keyword>
<dbReference type="Proteomes" id="UP001175226">
    <property type="component" value="Unassembled WGS sequence"/>
</dbReference>
<keyword evidence="2" id="KW-0472">Membrane</keyword>
<feature type="region of interest" description="Disordered" evidence="1">
    <location>
        <begin position="297"/>
        <end position="330"/>
    </location>
</feature>
<dbReference type="AlphaFoldDB" id="A0AA39JMP2"/>
<comment type="caution">
    <text evidence="3">The sequence shown here is derived from an EMBL/GenBank/DDBJ whole genome shotgun (WGS) entry which is preliminary data.</text>
</comment>
<organism evidence="3 4">
    <name type="scientific">Armillaria borealis</name>
    <dbReference type="NCBI Taxonomy" id="47425"/>
    <lineage>
        <taxon>Eukaryota</taxon>
        <taxon>Fungi</taxon>
        <taxon>Dikarya</taxon>
        <taxon>Basidiomycota</taxon>
        <taxon>Agaricomycotina</taxon>
        <taxon>Agaricomycetes</taxon>
        <taxon>Agaricomycetidae</taxon>
        <taxon>Agaricales</taxon>
        <taxon>Marasmiineae</taxon>
        <taxon>Physalacriaceae</taxon>
        <taxon>Armillaria</taxon>
    </lineage>
</organism>
<evidence type="ECO:0000256" key="2">
    <source>
        <dbReference type="SAM" id="Phobius"/>
    </source>
</evidence>
<feature type="transmembrane region" description="Helical" evidence="2">
    <location>
        <begin position="202"/>
        <end position="226"/>
    </location>
</feature>
<evidence type="ECO:0000313" key="4">
    <source>
        <dbReference type="Proteomes" id="UP001175226"/>
    </source>
</evidence>
<feature type="transmembrane region" description="Helical" evidence="2">
    <location>
        <begin position="118"/>
        <end position="139"/>
    </location>
</feature>
<feature type="transmembrane region" description="Helical" evidence="2">
    <location>
        <begin position="232"/>
        <end position="251"/>
    </location>
</feature>
<dbReference type="EMBL" id="JAUEPT010000018">
    <property type="protein sequence ID" value="KAK0444690.1"/>
    <property type="molecule type" value="Genomic_DNA"/>
</dbReference>
<feature type="transmembrane region" description="Helical" evidence="2">
    <location>
        <begin position="90"/>
        <end position="111"/>
    </location>
</feature>